<dbReference type="EC" id="2.3.2.26" evidence="3"/>
<dbReference type="Gene3D" id="3.90.1750.10">
    <property type="entry name" value="Hect, E3 ligase catalytic domains"/>
    <property type="match status" value="1"/>
</dbReference>
<dbReference type="GO" id="GO:0016567">
    <property type="term" value="P:protein ubiquitination"/>
    <property type="evidence" value="ECO:0007669"/>
    <property type="project" value="TreeGrafter"/>
</dbReference>
<dbReference type="PANTHER" id="PTHR11254:SF444">
    <property type="entry name" value="HECT DOMAIN CONTAINING UBIQUITIN LIGASE"/>
    <property type="match status" value="1"/>
</dbReference>
<dbReference type="SMART" id="SM00119">
    <property type="entry name" value="HECTc"/>
    <property type="match status" value="1"/>
</dbReference>
<name>A0A6A6UF79_9PEZI</name>
<proteinExistence type="predicted"/>
<evidence type="ECO:0000256" key="6">
    <source>
        <dbReference type="PROSITE-ProRule" id="PRU00104"/>
    </source>
</evidence>
<protein>
    <recommendedName>
        <fullName evidence="3">HECT-type E3 ubiquitin transferase</fullName>
        <ecNumber evidence="3">2.3.2.26</ecNumber>
    </recommendedName>
</protein>
<keyword evidence="9" id="KW-1185">Reference proteome</keyword>
<dbReference type="InterPro" id="IPR035983">
    <property type="entry name" value="Hect_E3_ubiquitin_ligase"/>
</dbReference>
<dbReference type="OrthoDB" id="5981550at2759"/>
<accession>A0A6A6UF79</accession>
<dbReference type="Pfam" id="PF00632">
    <property type="entry name" value="HECT"/>
    <property type="match status" value="1"/>
</dbReference>
<dbReference type="EMBL" id="MU004234">
    <property type="protein sequence ID" value="KAF2670450.1"/>
    <property type="molecule type" value="Genomic_DNA"/>
</dbReference>
<dbReference type="InterPro" id="IPR050409">
    <property type="entry name" value="E3_ubiq-protein_ligase"/>
</dbReference>
<dbReference type="Proteomes" id="UP000799302">
    <property type="component" value="Unassembled WGS sequence"/>
</dbReference>
<evidence type="ECO:0000256" key="4">
    <source>
        <dbReference type="ARBA" id="ARBA00022679"/>
    </source>
</evidence>
<evidence type="ECO:0000256" key="1">
    <source>
        <dbReference type="ARBA" id="ARBA00000885"/>
    </source>
</evidence>
<comment type="pathway">
    <text evidence="2">Protein modification; protein ubiquitination.</text>
</comment>
<evidence type="ECO:0000256" key="2">
    <source>
        <dbReference type="ARBA" id="ARBA00004906"/>
    </source>
</evidence>
<evidence type="ECO:0000256" key="3">
    <source>
        <dbReference type="ARBA" id="ARBA00012485"/>
    </source>
</evidence>
<dbReference type="GO" id="GO:0061630">
    <property type="term" value="F:ubiquitin protein ligase activity"/>
    <property type="evidence" value="ECO:0007669"/>
    <property type="project" value="UniProtKB-EC"/>
</dbReference>
<comment type="catalytic activity">
    <reaction evidence="1">
        <text>S-ubiquitinyl-[E2 ubiquitin-conjugating enzyme]-L-cysteine + [acceptor protein]-L-lysine = [E2 ubiquitin-conjugating enzyme]-L-cysteine + N(6)-ubiquitinyl-[acceptor protein]-L-lysine.</text>
        <dbReference type="EC" id="2.3.2.26"/>
    </reaction>
</comment>
<keyword evidence="4" id="KW-0808">Transferase</keyword>
<feature type="active site" description="Glycyl thioester intermediate" evidence="6">
    <location>
        <position position="145"/>
    </location>
</feature>
<feature type="domain" description="HECT" evidence="7">
    <location>
        <begin position="3"/>
        <end position="177"/>
    </location>
</feature>
<dbReference type="AlphaFoldDB" id="A0A6A6UF79"/>
<evidence type="ECO:0000256" key="5">
    <source>
        <dbReference type="ARBA" id="ARBA00022786"/>
    </source>
</evidence>
<evidence type="ECO:0000313" key="8">
    <source>
        <dbReference type="EMBL" id="KAF2670450.1"/>
    </source>
</evidence>
<evidence type="ECO:0000259" key="7">
    <source>
        <dbReference type="PROSITE" id="PS50237"/>
    </source>
</evidence>
<dbReference type="PROSITE" id="PS50237">
    <property type="entry name" value="HECT"/>
    <property type="match status" value="1"/>
</dbReference>
<organism evidence="8 9">
    <name type="scientific">Microthyrium microscopicum</name>
    <dbReference type="NCBI Taxonomy" id="703497"/>
    <lineage>
        <taxon>Eukaryota</taxon>
        <taxon>Fungi</taxon>
        <taxon>Dikarya</taxon>
        <taxon>Ascomycota</taxon>
        <taxon>Pezizomycotina</taxon>
        <taxon>Dothideomycetes</taxon>
        <taxon>Dothideomycetes incertae sedis</taxon>
        <taxon>Microthyriales</taxon>
        <taxon>Microthyriaceae</taxon>
        <taxon>Microthyrium</taxon>
    </lineage>
</organism>
<dbReference type="PANTHER" id="PTHR11254">
    <property type="entry name" value="HECT DOMAIN UBIQUITIN-PROTEIN LIGASE"/>
    <property type="match status" value="1"/>
</dbReference>
<gene>
    <name evidence="8" type="ORF">BT63DRAFT_424396</name>
</gene>
<dbReference type="GO" id="GO:0006511">
    <property type="term" value="P:ubiquitin-dependent protein catabolic process"/>
    <property type="evidence" value="ECO:0007669"/>
    <property type="project" value="TreeGrafter"/>
</dbReference>
<dbReference type="GO" id="GO:0005737">
    <property type="term" value="C:cytoplasm"/>
    <property type="evidence" value="ECO:0007669"/>
    <property type="project" value="TreeGrafter"/>
</dbReference>
<dbReference type="InterPro" id="IPR000569">
    <property type="entry name" value="HECT_dom"/>
</dbReference>
<evidence type="ECO:0000313" key="9">
    <source>
        <dbReference type="Proteomes" id="UP000799302"/>
    </source>
</evidence>
<sequence>MLESRPVTGSNIDEYVLQYTRNLVVQTVRGPLSAFAVGFHTILDKTTLSVISPSQLQRVAEGAGEITEDQMDKVRAFAKYDHPYHREHKVIQWFWQSVRGYGVERRKALLGFITGNERMPVSGLTIISIIKMGDDSEMLPTSSTCFSKLSLPEYSSKEKLEAKLAMALEHSIGFGVA</sequence>
<reference evidence="8" key="1">
    <citation type="journal article" date="2020" name="Stud. Mycol.">
        <title>101 Dothideomycetes genomes: a test case for predicting lifestyles and emergence of pathogens.</title>
        <authorList>
            <person name="Haridas S."/>
            <person name="Albert R."/>
            <person name="Binder M."/>
            <person name="Bloem J."/>
            <person name="Labutti K."/>
            <person name="Salamov A."/>
            <person name="Andreopoulos B."/>
            <person name="Baker S."/>
            <person name="Barry K."/>
            <person name="Bills G."/>
            <person name="Bluhm B."/>
            <person name="Cannon C."/>
            <person name="Castanera R."/>
            <person name="Culley D."/>
            <person name="Daum C."/>
            <person name="Ezra D."/>
            <person name="Gonzalez J."/>
            <person name="Henrissat B."/>
            <person name="Kuo A."/>
            <person name="Liang C."/>
            <person name="Lipzen A."/>
            <person name="Lutzoni F."/>
            <person name="Magnuson J."/>
            <person name="Mondo S."/>
            <person name="Nolan M."/>
            <person name="Ohm R."/>
            <person name="Pangilinan J."/>
            <person name="Park H.-J."/>
            <person name="Ramirez L."/>
            <person name="Alfaro M."/>
            <person name="Sun H."/>
            <person name="Tritt A."/>
            <person name="Yoshinaga Y."/>
            <person name="Zwiers L.-H."/>
            <person name="Turgeon B."/>
            <person name="Goodwin S."/>
            <person name="Spatafora J."/>
            <person name="Crous P."/>
            <person name="Grigoriev I."/>
        </authorList>
    </citation>
    <scope>NUCLEOTIDE SEQUENCE</scope>
    <source>
        <strain evidence="8">CBS 115976</strain>
    </source>
</reference>
<dbReference type="Gene3D" id="3.30.2160.10">
    <property type="entry name" value="Hect, E3 ligase catalytic domain"/>
    <property type="match status" value="1"/>
</dbReference>
<dbReference type="SUPFAM" id="SSF56204">
    <property type="entry name" value="Hect, E3 ligase catalytic domain"/>
    <property type="match status" value="1"/>
</dbReference>
<keyword evidence="5 6" id="KW-0833">Ubl conjugation pathway</keyword>
<dbReference type="Gene3D" id="3.30.2410.10">
    <property type="entry name" value="Hect, E3 ligase catalytic domain"/>
    <property type="match status" value="1"/>
</dbReference>
<dbReference type="FunFam" id="3.30.2410.10:FF:000003">
    <property type="entry name" value="probable E3 ubiquitin-protein ligase HERC4 isoform X1"/>
    <property type="match status" value="1"/>
</dbReference>